<reference evidence="2" key="3">
    <citation type="submission" date="2021-05" db="EMBL/GenBank/DDBJ databases">
        <title>Protein family content uncovers lineage relationships and bacterial pathway maintenance mechanisms in DPANN archaea.</title>
        <authorList>
            <person name="Castelle C.J."/>
            <person name="Meheust R."/>
            <person name="Jaffe A.L."/>
            <person name="Seitz K."/>
            <person name="Gong X."/>
            <person name="Baker B.J."/>
            <person name="Banfield J.F."/>
        </authorList>
    </citation>
    <scope>NUCLEOTIDE SEQUENCE</scope>
    <source>
        <strain evidence="2">RIFCSPHIGHO2_01_FULL_GW2011_AR10_43_9</strain>
    </source>
</reference>
<comment type="caution">
    <text evidence="1">The sequence shown here is derived from an EMBL/GenBank/DDBJ whole genome shotgun (WGS) entry which is preliminary data.</text>
</comment>
<accession>A0A7J4IT49</accession>
<evidence type="ECO:0000313" key="1">
    <source>
        <dbReference type="EMBL" id="HIH07914.1"/>
    </source>
</evidence>
<reference evidence="2" key="2">
    <citation type="submission" date="2021-03" db="EMBL/GenBank/DDBJ databases">
        <authorList>
            <person name="Jaffe A."/>
        </authorList>
    </citation>
    <scope>NUCLEOTIDE SEQUENCE</scope>
    <source>
        <strain evidence="2">RIFCSPHIGHO2_01_FULL_GW2011_AR10_43_9</strain>
    </source>
</reference>
<protein>
    <submittedName>
        <fullName evidence="1">Uncharacterized protein</fullName>
    </submittedName>
</protein>
<dbReference type="EMBL" id="DUFG01000006">
    <property type="protein sequence ID" value="HIH07914.1"/>
    <property type="molecule type" value="Genomic_DNA"/>
</dbReference>
<dbReference type="Proteomes" id="UP000577419">
    <property type="component" value="Unassembled WGS sequence"/>
</dbReference>
<name>A0A7J4IT49_9ARCH</name>
<sequence>MYSVNTTFFPFRLSLRDRKPVQLKVELINRNQQEKMVSLELLLSRQLALDKSGLKATAMHRITSFKPNERKEFFFEIFPKQFAEHGTYPVRVKVLQHYQNFDLVEREFTKNLELTVQD</sequence>
<dbReference type="AlphaFoldDB" id="A0A7J4IT49"/>
<evidence type="ECO:0000313" key="3">
    <source>
        <dbReference type="Proteomes" id="UP000577419"/>
    </source>
</evidence>
<proteinExistence type="predicted"/>
<reference evidence="1" key="1">
    <citation type="journal article" date="2020" name="bioRxiv">
        <title>A rank-normalized archaeal taxonomy based on genome phylogeny resolves widespread incomplete and uneven classifications.</title>
        <authorList>
            <person name="Rinke C."/>
            <person name="Chuvochina M."/>
            <person name="Mussig A.J."/>
            <person name="Chaumeil P.-A."/>
            <person name="Waite D.W."/>
            <person name="Whitman W.B."/>
            <person name="Parks D.H."/>
            <person name="Hugenholtz P."/>
        </authorList>
    </citation>
    <scope>NUCLEOTIDE SEQUENCE</scope>
    <source>
        <strain evidence="1">UBA10011</strain>
    </source>
</reference>
<dbReference type="EMBL" id="JAGVWF010000055">
    <property type="protein sequence ID" value="MBS3059534.1"/>
    <property type="molecule type" value="Genomic_DNA"/>
</dbReference>
<gene>
    <name evidence="1" type="ORF">HA237_00940</name>
    <name evidence="2" type="ORF">J4224_03885</name>
</gene>
<organism evidence="1 3">
    <name type="scientific">Candidatus Iainarchaeum sp</name>
    <dbReference type="NCBI Taxonomy" id="3101447"/>
    <lineage>
        <taxon>Archaea</taxon>
        <taxon>Candidatus Iainarchaeota</taxon>
        <taxon>Candidatus Iainarchaeia</taxon>
        <taxon>Candidatus Iainarchaeales</taxon>
        <taxon>Candidatus Iainarchaeaceae</taxon>
        <taxon>Candidatus Iainarchaeum</taxon>
    </lineage>
</organism>
<evidence type="ECO:0000313" key="2">
    <source>
        <dbReference type="EMBL" id="MBS3059534.1"/>
    </source>
</evidence>
<dbReference type="Proteomes" id="UP000683213">
    <property type="component" value="Unassembled WGS sequence"/>
</dbReference>